<dbReference type="Gene3D" id="3.30.497.10">
    <property type="entry name" value="Antithrombin, subunit I, domain 2"/>
    <property type="match status" value="1"/>
</dbReference>
<feature type="domain" description="Serpin" evidence="3">
    <location>
        <begin position="3"/>
        <end position="111"/>
    </location>
</feature>
<accession>A0A443SAN9</accession>
<dbReference type="InterPro" id="IPR042185">
    <property type="entry name" value="Serpin_sf_2"/>
</dbReference>
<proteinExistence type="predicted"/>
<dbReference type="SUPFAM" id="SSF56574">
    <property type="entry name" value="Serpins"/>
    <property type="match status" value="1"/>
</dbReference>
<dbReference type="OrthoDB" id="671595at2759"/>
<comment type="caution">
    <text evidence="4">The sequence shown here is derived from an EMBL/GenBank/DDBJ whole genome shotgun (WGS) entry which is preliminary data.</text>
</comment>
<dbReference type="Proteomes" id="UP000288716">
    <property type="component" value="Unassembled WGS sequence"/>
</dbReference>
<dbReference type="VEuPathDB" id="VectorBase:LDEU007458"/>
<dbReference type="InterPro" id="IPR023795">
    <property type="entry name" value="Serpin_CS"/>
</dbReference>
<evidence type="ECO:0000256" key="2">
    <source>
        <dbReference type="ARBA" id="ARBA00022900"/>
    </source>
</evidence>
<dbReference type="Gene3D" id="2.30.39.10">
    <property type="entry name" value="Alpha-1-antitrypsin, domain 1"/>
    <property type="match status" value="1"/>
</dbReference>
<dbReference type="InterPro" id="IPR023796">
    <property type="entry name" value="Serpin_dom"/>
</dbReference>
<keyword evidence="1" id="KW-0646">Protease inhibitor</keyword>
<organism evidence="4 5">
    <name type="scientific">Leptotrombidium deliense</name>
    <dbReference type="NCBI Taxonomy" id="299467"/>
    <lineage>
        <taxon>Eukaryota</taxon>
        <taxon>Metazoa</taxon>
        <taxon>Ecdysozoa</taxon>
        <taxon>Arthropoda</taxon>
        <taxon>Chelicerata</taxon>
        <taxon>Arachnida</taxon>
        <taxon>Acari</taxon>
        <taxon>Acariformes</taxon>
        <taxon>Trombidiformes</taxon>
        <taxon>Prostigmata</taxon>
        <taxon>Anystina</taxon>
        <taxon>Parasitengona</taxon>
        <taxon>Trombiculoidea</taxon>
        <taxon>Trombiculidae</taxon>
        <taxon>Leptotrombidium</taxon>
    </lineage>
</organism>
<dbReference type="InterPro" id="IPR042178">
    <property type="entry name" value="Serpin_sf_1"/>
</dbReference>
<evidence type="ECO:0000313" key="5">
    <source>
        <dbReference type="Proteomes" id="UP000288716"/>
    </source>
</evidence>
<reference evidence="4 5" key="1">
    <citation type="journal article" date="2018" name="Gigascience">
        <title>Genomes of trombidid mites reveal novel predicted allergens and laterally-transferred genes associated with secondary metabolism.</title>
        <authorList>
            <person name="Dong X."/>
            <person name="Chaisiri K."/>
            <person name="Xia D."/>
            <person name="Armstrong S.D."/>
            <person name="Fang Y."/>
            <person name="Donnelly M.J."/>
            <person name="Kadowaki T."/>
            <person name="McGarry J.W."/>
            <person name="Darby A.C."/>
            <person name="Makepeace B.L."/>
        </authorList>
    </citation>
    <scope>NUCLEOTIDE SEQUENCE [LARGE SCALE GENOMIC DNA]</scope>
    <source>
        <strain evidence="4">UoL-UT</strain>
    </source>
</reference>
<sequence length="116" mass="13141">MSMSEVHISIPKFSVVAEKSKSSYRSNKDFEQLTTRSHLSEVSDVEDLTFSEILAMNSFALNEEGIRFSSLSATSSSGRNKKTKNSFICNRPFLFFVFPKNENLALLLGMIDKLYK</sequence>
<dbReference type="EMBL" id="NCKV01004692">
    <property type="protein sequence ID" value="RWS24582.1"/>
    <property type="molecule type" value="Genomic_DNA"/>
</dbReference>
<evidence type="ECO:0000259" key="3">
    <source>
        <dbReference type="Pfam" id="PF00079"/>
    </source>
</evidence>
<name>A0A443SAN9_9ACAR</name>
<gene>
    <name evidence="4" type="ORF">B4U80_14869</name>
</gene>
<keyword evidence="5" id="KW-1185">Reference proteome</keyword>
<evidence type="ECO:0000256" key="1">
    <source>
        <dbReference type="ARBA" id="ARBA00022690"/>
    </source>
</evidence>
<dbReference type="PROSITE" id="PS00284">
    <property type="entry name" value="SERPIN"/>
    <property type="match status" value="1"/>
</dbReference>
<dbReference type="InterPro" id="IPR036186">
    <property type="entry name" value="Serpin_sf"/>
</dbReference>
<dbReference type="AlphaFoldDB" id="A0A443SAN9"/>
<dbReference type="GO" id="GO:0004867">
    <property type="term" value="F:serine-type endopeptidase inhibitor activity"/>
    <property type="evidence" value="ECO:0007669"/>
    <property type="project" value="UniProtKB-KW"/>
</dbReference>
<dbReference type="Pfam" id="PF00079">
    <property type="entry name" value="Serpin"/>
    <property type="match status" value="1"/>
</dbReference>
<evidence type="ECO:0000313" key="4">
    <source>
        <dbReference type="EMBL" id="RWS24582.1"/>
    </source>
</evidence>
<keyword evidence="2" id="KW-0722">Serine protease inhibitor</keyword>
<protein>
    <recommendedName>
        <fullName evidence="3">Serpin domain-containing protein</fullName>
    </recommendedName>
</protein>